<evidence type="ECO:0000313" key="3">
    <source>
        <dbReference type="Proteomes" id="UP000534783"/>
    </source>
</evidence>
<evidence type="ECO:0000256" key="1">
    <source>
        <dbReference type="SAM" id="MobiDB-lite"/>
    </source>
</evidence>
<dbReference type="InterPro" id="IPR036278">
    <property type="entry name" value="Sialidase_sf"/>
</dbReference>
<comment type="caution">
    <text evidence="2">The sequence shown here is derived from an EMBL/GenBank/DDBJ whole genome shotgun (WGS) entry which is preliminary data.</text>
</comment>
<dbReference type="AlphaFoldDB" id="A0A7X6IAD5"/>
<dbReference type="EMBL" id="VTOW01000001">
    <property type="protein sequence ID" value="NKE70371.1"/>
    <property type="molecule type" value="Genomic_DNA"/>
</dbReference>
<dbReference type="SUPFAM" id="SSF50939">
    <property type="entry name" value="Sialidases"/>
    <property type="match status" value="1"/>
</dbReference>
<organism evidence="2 3">
    <name type="scientific">Candidatus Manganitrophus noduliformans</name>
    <dbReference type="NCBI Taxonomy" id="2606439"/>
    <lineage>
        <taxon>Bacteria</taxon>
        <taxon>Pseudomonadati</taxon>
        <taxon>Nitrospirota</taxon>
        <taxon>Nitrospiria</taxon>
        <taxon>Candidatus Troglogloeales</taxon>
        <taxon>Candidatus Manganitrophaceae</taxon>
        <taxon>Candidatus Manganitrophus</taxon>
    </lineage>
</organism>
<sequence length="481" mass="51438">MRNAESEARSKSPSGFFYSALSPLLIALLFTLSGCKGENQPSPPELPANVINLSNTEALSIAPDSAASGETLYIVWQEHVGGQNMEVFLSRSGDGGATFGAPVNVSQTSVFSGNPQIAASGNFVHVVWEETVPTNVEANEFDIFYRRGEDVNGTFTWSPPLSETGLRLSSPTPNCRNNTDTPGDDPCPSQLPTVVASGENVFVAWGESTIYQFEIDNSLNPPSKTFRIINSEILLRRSTDDGTTFDPTIFTISGPKDDSTLSPSFAPTLAATADRVYIAWEDVPLPQPPQPQSKIFFRTLIDPLSSAFSPPLAQQARDLSRFIKGSSRPSLAAEGTRVYLAWEGLHLPAGPCPAVQDNTPAPPEARSEIFLVLSENRGDQFSDANDCAQSNFSNTTGNSNSPRISVSGSSVYVVWMESTPDLAGMAFRKSEDGGDTFSAFSNIETAGSAANPSIIAAADGTLLASWEDATLGNLEIVFARE</sequence>
<protein>
    <recommendedName>
        <fullName evidence="4">Exo-alpha-sialidase</fullName>
    </recommendedName>
</protein>
<dbReference type="RefSeq" id="WP_168058626.1">
    <property type="nucleotide sequence ID" value="NZ_VTOW01000001.1"/>
</dbReference>
<evidence type="ECO:0008006" key="4">
    <source>
        <dbReference type="Google" id="ProtNLM"/>
    </source>
</evidence>
<gene>
    <name evidence="2" type="ORF">MNODULE_06420</name>
</gene>
<reference evidence="2 3" key="1">
    <citation type="journal article" date="2020" name="Nature">
        <title>Bacterial chemolithoautotrophy via manganese oxidation.</title>
        <authorList>
            <person name="Yu H."/>
            <person name="Leadbetter J.R."/>
        </authorList>
    </citation>
    <scope>NUCLEOTIDE SEQUENCE [LARGE SCALE GENOMIC DNA]</scope>
    <source>
        <strain evidence="2 3">Mn-1</strain>
    </source>
</reference>
<accession>A0A7X6IAD5</accession>
<feature type="compositionally biased region" description="Polar residues" evidence="1">
    <location>
        <begin position="162"/>
        <end position="181"/>
    </location>
</feature>
<dbReference type="PROSITE" id="PS51257">
    <property type="entry name" value="PROKAR_LIPOPROTEIN"/>
    <property type="match status" value="1"/>
</dbReference>
<name>A0A7X6IAD5_9BACT</name>
<evidence type="ECO:0000313" key="2">
    <source>
        <dbReference type="EMBL" id="NKE70371.1"/>
    </source>
</evidence>
<feature type="region of interest" description="Disordered" evidence="1">
    <location>
        <begin position="162"/>
        <end position="187"/>
    </location>
</feature>
<proteinExistence type="predicted"/>
<dbReference type="Proteomes" id="UP000534783">
    <property type="component" value="Unassembled WGS sequence"/>
</dbReference>
<dbReference type="Gene3D" id="2.120.10.10">
    <property type="match status" value="1"/>
</dbReference>
<keyword evidence="3" id="KW-1185">Reference proteome</keyword>